<gene>
    <name evidence="2" type="ORF">BDP27DRAFT_45300</name>
</gene>
<accession>A0A9P5U4I4</accession>
<keyword evidence="3" id="KW-1185">Reference proteome</keyword>
<feature type="compositionally biased region" description="Polar residues" evidence="1">
    <location>
        <begin position="52"/>
        <end position="61"/>
    </location>
</feature>
<dbReference type="Proteomes" id="UP000772434">
    <property type="component" value="Unassembled WGS sequence"/>
</dbReference>
<reference evidence="2" key="1">
    <citation type="submission" date="2020-11" db="EMBL/GenBank/DDBJ databases">
        <authorList>
            <consortium name="DOE Joint Genome Institute"/>
            <person name="Ahrendt S."/>
            <person name="Riley R."/>
            <person name="Andreopoulos W."/>
            <person name="Labutti K."/>
            <person name="Pangilinan J."/>
            <person name="Ruiz-Duenas F.J."/>
            <person name="Barrasa J.M."/>
            <person name="Sanchez-Garcia M."/>
            <person name="Camarero S."/>
            <person name="Miyauchi S."/>
            <person name="Serrano A."/>
            <person name="Linde D."/>
            <person name="Babiker R."/>
            <person name="Drula E."/>
            <person name="Ayuso-Fernandez I."/>
            <person name="Pacheco R."/>
            <person name="Padilla G."/>
            <person name="Ferreira P."/>
            <person name="Barriuso J."/>
            <person name="Kellner H."/>
            <person name="Castanera R."/>
            <person name="Alfaro M."/>
            <person name="Ramirez L."/>
            <person name="Pisabarro A.G."/>
            <person name="Kuo A."/>
            <person name="Tritt A."/>
            <person name="Lipzen A."/>
            <person name="He G."/>
            <person name="Yan M."/>
            <person name="Ng V."/>
            <person name="Cullen D."/>
            <person name="Martin F."/>
            <person name="Rosso M.-N."/>
            <person name="Henrissat B."/>
            <person name="Hibbett D."/>
            <person name="Martinez A.T."/>
            <person name="Grigoriev I.V."/>
        </authorList>
    </citation>
    <scope>NUCLEOTIDE SEQUENCE</scope>
    <source>
        <strain evidence="2">AH 40177</strain>
    </source>
</reference>
<comment type="caution">
    <text evidence="2">The sequence shown here is derived from an EMBL/GenBank/DDBJ whole genome shotgun (WGS) entry which is preliminary data.</text>
</comment>
<evidence type="ECO:0000313" key="2">
    <source>
        <dbReference type="EMBL" id="KAF9065644.1"/>
    </source>
</evidence>
<dbReference type="AlphaFoldDB" id="A0A9P5U4I4"/>
<name>A0A9P5U4I4_9AGAR</name>
<proteinExistence type="predicted"/>
<feature type="region of interest" description="Disordered" evidence="1">
    <location>
        <begin position="29"/>
        <end position="61"/>
    </location>
</feature>
<dbReference type="EMBL" id="JADNRY010000100">
    <property type="protein sequence ID" value="KAF9065644.1"/>
    <property type="molecule type" value="Genomic_DNA"/>
</dbReference>
<evidence type="ECO:0000256" key="1">
    <source>
        <dbReference type="SAM" id="MobiDB-lite"/>
    </source>
</evidence>
<sequence length="104" mass="11079">MLRTTFALDIPPDASPAFQLQVGDESFPMSTRYSSQRHSRRDVGSAALCESPENSSKFQAHRQTTVKSGVVESSASFIAASILGTAVGGDDLSESSKDHTDEEG</sequence>
<organism evidence="2 3">
    <name type="scientific">Rhodocollybia butyracea</name>
    <dbReference type="NCBI Taxonomy" id="206335"/>
    <lineage>
        <taxon>Eukaryota</taxon>
        <taxon>Fungi</taxon>
        <taxon>Dikarya</taxon>
        <taxon>Basidiomycota</taxon>
        <taxon>Agaricomycotina</taxon>
        <taxon>Agaricomycetes</taxon>
        <taxon>Agaricomycetidae</taxon>
        <taxon>Agaricales</taxon>
        <taxon>Marasmiineae</taxon>
        <taxon>Omphalotaceae</taxon>
        <taxon>Rhodocollybia</taxon>
    </lineage>
</organism>
<evidence type="ECO:0000313" key="3">
    <source>
        <dbReference type="Proteomes" id="UP000772434"/>
    </source>
</evidence>
<dbReference type="OrthoDB" id="1918at2759"/>
<protein>
    <submittedName>
        <fullName evidence="2">Uncharacterized protein</fullName>
    </submittedName>
</protein>